<keyword evidence="3" id="KW-1185">Reference proteome</keyword>
<dbReference type="Proteomes" id="UP001164472">
    <property type="component" value="Chromosome"/>
</dbReference>
<name>A0A9E8KPC9_9ALTE</name>
<dbReference type="Pfam" id="PF08668">
    <property type="entry name" value="HDOD"/>
    <property type="match status" value="1"/>
</dbReference>
<dbReference type="InterPro" id="IPR013976">
    <property type="entry name" value="HDOD"/>
</dbReference>
<evidence type="ECO:0000259" key="1">
    <source>
        <dbReference type="PROSITE" id="PS51833"/>
    </source>
</evidence>
<dbReference type="RefSeq" id="WP_251811504.1">
    <property type="nucleotide sequence ID" value="NZ_CP101527.1"/>
</dbReference>
<dbReference type="PROSITE" id="PS51833">
    <property type="entry name" value="HDOD"/>
    <property type="match status" value="1"/>
</dbReference>
<protein>
    <submittedName>
        <fullName evidence="2">HDOD domain-containing protein</fullName>
    </submittedName>
</protein>
<dbReference type="AlphaFoldDB" id="A0A9E8KPC9"/>
<dbReference type="Gene3D" id="1.10.3210.10">
    <property type="entry name" value="Hypothetical protein af1432"/>
    <property type="match status" value="1"/>
</dbReference>
<dbReference type="SUPFAM" id="SSF109604">
    <property type="entry name" value="HD-domain/PDEase-like"/>
    <property type="match status" value="1"/>
</dbReference>
<dbReference type="InterPro" id="IPR052340">
    <property type="entry name" value="RNase_Y/CdgJ"/>
</dbReference>
<organism evidence="2 3">
    <name type="scientific">Alkalimarinus sediminis</name>
    <dbReference type="NCBI Taxonomy" id="1632866"/>
    <lineage>
        <taxon>Bacteria</taxon>
        <taxon>Pseudomonadati</taxon>
        <taxon>Pseudomonadota</taxon>
        <taxon>Gammaproteobacteria</taxon>
        <taxon>Alteromonadales</taxon>
        <taxon>Alteromonadaceae</taxon>
        <taxon>Alkalimarinus</taxon>
    </lineage>
</organism>
<accession>A0A9E8KPC9</accession>
<gene>
    <name evidence="2" type="ORF">NNL22_13540</name>
</gene>
<dbReference type="PANTHER" id="PTHR33525:SF6">
    <property type="entry name" value="HDOD DOMAIN-CONTAINING PROTEIN"/>
    <property type="match status" value="1"/>
</dbReference>
<evidence type="ECO:0000313" key="3">
    <source>
        <dbReference type="Proteomes" id="UP001164472"/>
    </source>
</evidence>
<dbReference type="EMBL" id="CP101527">
    <property type="protein sequence ID" value="UZW74045.1"/>
    <property type="molecule type" value="Genomic_DNA"/>
</dbReference>
<dbReference type="KEGG" id="asem:NNL22_13540"/>
<dbReference type="PANTHER" id="PTHR33525">
    <property type="match status" value="1"/>
</dbReference>
<feature type="domain" description="HDOD" evidence="1">
    <location>
        <begin position="19"/>
        <end position="212"/>
    </location>
</feature>
<reference evidence="2" key="1">
    <citation type="submission" date="2022-07" db="EMBL/GenBank/DDBJ databases">
        <title>Alkalimarinus sp. nov., isolated from gut of a Alitta virens.</title>
        <authorList>
            <person name="Yang A.I."/>
            <person name="Shin N.-R."/>
        </authorList>
    </citation>
    <scope>NUCLEOTIDE SEQUENCE</scope>
    <source>
        <strain evidence="2">FA028</strain>
    </source>
</reference>
<evidence type="ECO:0000313" key="2">
    <source>
        <dbReference type="EMBL" id="UZW74045.1"/>
    </source>
</evidence>
<sequence length="289" mass="32154">MGTELTSDQIKHILQGIKIPPQPQILVDLQIEQVMPDPDMKQIARLISQDVGLSGTMLKFVNSPFFGLANKITSIEQAVSLLGLNSVINILNGLSIKGEMSDEKIQAMTRFWDTANDIAMVCATVAKQIGFSSPDEAYAMGLFHNSGIPLMMQRFENYISTMEEGYAETEKRIIDTENSTFNTNHAVVGYYTAKSWNLPLTICDVIAEHHNAEAIFSNKDGKSQEKKTLLAILKIAEHICGNYSILGGQSVDHEWERISNDILEYVGLSTYDIEDMKENFKDMGISVGH</sequence>
<proteinExistence type="predicted"/>